<keyword evidence="6 8" id="KW-1133">Transmembrane helix</keyword>
<dbReference type="Proteomes" id="UP000265643">
    <property type="component" value="Unassembled WGS sequence"/>
</dbReference>
<feature type="transmembrane region" description="Helical" evidence="8">
    <location>
        <begin position="135"/>
        <end position="158"/>
    </location>
</feature>
<feature type="transmembrane region" description="Helical" evidence="8">
    <location>
        <begin position="77"/>
        <end position="94"/>
    </location>
</feature>
<keyword evidence="4 8" id="KW-0812">Transmembrane</keyword>
<keyword evidence="5" id="KW-0133">Cell shape</keyword>
<reference evidence="10" key="1">
    <citation type="submission" date="2018-09" db="EMBL/GenBank/DDBJ databases">
        <title>Draft Genome Sequence of Mediterraneibacter sp. KCTC 15684.</title>
        <authorList>
            <person name="Kim J.S."/>
            <person name="Han K.I."/>
            <person name="Suh M.K."/>
            <person name="Lee K.C."/>
            <person name="Eom M.K."/>
            <person name="Lee J.H."/>
            <person name="Park S.H."/>
            <person name="Kang S.W."/>
            <person name="Park J.E."/>
            <person name="Oh B.S."/>
            <person name="Yu S.Y."/>
            <person name="Choi S.H."/>
            <person name="Lee D.H."/>
            <person name="Yoon H."/>
            <person name="Kim B."/>
            <person name="Yang S.J."/>
            <person name="Lee J.S."/>
        </authorList>
    </citation>
    <scope>NUCLEOTIDE SEQUENCE [LARGE SCALE GENOMIC DNA]</scope>
    <source>
        <strain evidence="10">KCTC 15684</strain>
    </source>
</reference>
<dbReference type="NCBIfam" id="TIGR03426">
    <property type="entry name" value="shape_MreD"/>
    <property type="match status" value="1"/>
</dbReference>
<evidence type="ECO:0000256" key="7">
    <source>
        <dbReference type="ARBA" id="ARBA00023136"/>
    </source>
</evidence>
<dbReference type="AlphaFoldDB" id="A0A391P123"/>
<dbReference type="InterPro" id="IPR017225">
    <property type="entry name" value="Cell_shape_determin_MreD_prd"/>
</dbReference>
<dbReference type="GO" id="GO:0008360">
    <property type="term" value="P:regulation of cell shape"/>
    <property type="evidence" value="ECO:0007669"/>
    <property type="project" value="UniProtKB-KW"/>
</dbReference>
<gene>
    <name evidence="9" type="ORF">KGMB01110_00320</name>
</gene>
<feature type="transmembrane region" description="Helical" evidence="8">
    <location>
        <begin position="106"/>
        <end position="129"/>
    </location>
</feature>
<comment type="similarity">
    <text evidence="2">Belongs to the MreD family.</text>
</comment>
<evidence type="ECO:0000256" key="4">
    <source>
        <dbReference type="ARBA" id="ARBA00022692"/>
    </source>
</evidence>
<accession>A0A391P123</accession>
<keyword evidence="10" id="KW-1185">Reference proteome</keyword>
<protein>
    <submittedName>
        <fullName evidence="9">Rod shape-determining protein MreD</fullName>
    </submittedName>
</protein>
<dbReference type="PIRSF" id="PIRSF037497">
    <property type="entry name" value="MreD_Clostridium/Treponema_prd"/>
    <property type="match status" value="1"/>
</dbReference>
<evidence type="ECO:0000313" key="10">
    <source>
        <dbReference type="Proteomes" id="UP000265643"/>
    </source>
</evidence>
<evidence type="ECO:0000256" key="2">
    <source>
        <dbReference type="ARBA" id="ARBA00007776"/>
    </source>
</evidence>
<dbReference type="EMBL" id="BHGK01000001">
    <property type="protein sequence ID" value="GCA65596.1"/>
    <property type="molecule type" value="Genomic_DNA"/>
</dbReference>
<organism evidence="9 10">
    <name type="scientific">Mediterraneibacter butyricigenes</name>
    <dbReference type="NCBI Taxonomy" id="2316025"/>
    <lineage>
        <taxon>Bacteria</taxon>
        <taxon>Bacillati</taxon>
        <taxon>Bacillota</taxon>
        <taxon>Clostridia</taxon>
        <taxon>Lachnospirales</taxon>
        <taxon>Lachnospiraceae</taxon>
        <taxon>Mediterraneibacter</taxon>
    </lineage>
</organism>
<proteinExistence type="inferred from homology"/>
<dbReference type="Gene3D" id="1.10.1760.20">
    <property type="match status" value="1"/>
</dbReference>
<evidence type="ECO:0000313" key="9">
    <source>
        <dbReference type="EMBL" id="GCA65596.1"/>
    </source>
</evidence>
<keyword evidence="3" id="KW-1003">Cell membrane</keyword>
<dbReference type="InterPro" id="IPR007227">
    <property type="entry name" value="Cell_shape_determining_MreD"/>
</dbReference>
<sequence>MSMKLWLKVRRPVIFGGLVLVFFLLQCTIFPSLQLGGVKPDLLIILTVATGIIRGKKDGVLVGFFSGLLIDIQFGEILGFYALIYLVIGYAIGWSKQFFFDEELKLPLILVFFGDFAYGIIIYVLRFLLRSEFHFVYYLNRIIIPQVIYTTIAALAFYPLIRLINRKLEEEEKRSASRFV</sequence>
<evidence type="ECO:0000256" key="8">
    <source>
        <dbReference type="SAM" id="Phobius"/>
    </source>
</evidence>
<dbReference type="GO" id="GO:0005886">
    <property type="term" value="C:plasma membrane"/>
    <property type="evidence" value="ECO:0007669"/>
    <property type="project" value="UniProtKB-SubCell"/>
</dbReference>
<evidence type="ECO:0000256" key="1">
    <source>
        <dbReference type="ARBA" id="ARBA00004651"/>
    </source>
</evidence>
<dbReference type="Pfam" id="PF04093">
    <property type="entry name" value="MreD"/>
    <property type="match status" value="1"/>
</dbReference>
<evidence type="ECO:0000256" key="3">
    <source>
        <dbReference type="ARBA" id="ARBA00022475"/>
    </source>
</evidence>
<comment type="caution">
    <text evidence="9">The sequence shown here is derived from an EMBL/GenBank/DDBJ whole genome shotgun (WGS) entry which is preliminary data.</text>
</comment>
<feature type="transmembrane region" description="Helical" evidence="8">
    <location>
        <begin position="12"/>
        <end position="33"/>
    </location>
</feature>
<evidence type="ECO:0000256" key="5">
    <source>
        <dbReference type="ARBA" id="ARBA00022960"/>
    </source>
</evidence>
<comment type="subcellular location">
    <subcellularLocation>
        <location evidence="1">Cell membrane</location>
        <topology evidence="1">Multi-pass membrane protein</topology>
    </subcellularLocation>
</comment>
<name>A0A391P123_9FIRM</name>
<keyword evidence="7 8" id="KW-0472">Membrane</keyword>
<evidence type="ECO:0000256" key="6">
    <source>
        <dbReference type="ARBA" id="ARBA00022989"/>
    </source>
</evidence>